<keyword evidence="2" id="KW-1185">Reference proteome</keyword>
<protein>
    <submittedName>
        <fullName evidence="1">Uncharacterized protein</fullName>
    </submittedName>
</protein>
<name>A0A7J8SRZ2_GOSDV</name>
<sequence length="91" mass="10284">MDDGLNNSVLDLFLELRGHWDFKKNGELFLETSDNELLLFDPSTGELKNLGIHPNKGPVHILTYVESLVPISERLEEEEAIIRLPPGDTIN</sequence>
<reference evidence="1 2" key="1">
    <citation type="journal article" date="2019" name="Genome Biol. Evol.">
        <title>Insights into the evolution of the New World diploid cottons (Gossypium, subgenus Houzingenia) based on genome sequencing.</title>
        <authorList>
            <person name="Grover C.E."/>
            <person name="Arick M.A. 2nd"/>
            <person name="Thrash A."/>
            <person name="Conover J.L."/>
            <person name="Sanders W.S."/>
            <person name="Peterson D.G."/>
            <person name="Frelichowski J.E."/>
            <person name="Scheffler J.A."/>
            <person name="Scheffler B.E."/>
            <person name="Wendel J.F."/>
        </authorList>
    </citation>
    <scope>NUCLEOTIDE SEQUENCE [LARGE SCALE GENOMIC DNA]</scope>
    <source>
        <strain evidence="1">27</strain>
        <tissue evidence="1">Leaf</tissue>
    </source>
</reference>
<gene>
    <name evidence="1" type="ORF">Godav_023285</name>
</gene>
<comment type="caution">
    <text evidence="1">The sequence shown here is derived from an EMBL/GenBank/DDBJ whole genome shotgun (WGS) entry which is preliminary data.</text>
</comment>
<evidence type="ECO:0000313" key="2">
    <source>
        <dbReference type="Proteomes" id="UP000593561"/>
    </source>
</evidence>
<feature type="non-terminal residue" evidence="1">
    <location>
        <position position="91"/>
    </location>
</feature>
<accession>A0A7J8SRZ2</accession>
<dbReference type="EMBL" id="JABFAC010000011">
    <property type="protein sequence ID" value="MBA0628570.1"/>
    <property type="molecule type" value="Genomic_DNA"/>
</dbReference>
<evidence type="ECO:0000313" key="1">
    <source>
        <dbReference type="EMBL" id="MBA0628570.1"/>
    </source>
</evidence>
<organism evidence="1 2">
    <name type="scientific">Gossypium davidsonii</name>
    <name type="common">Davidson's cotton</name>
    <name type="synonym">Gossypium klotzschianum subsp. davidsonii</name>
    <dbReference type="NCBI Taxonomy" id="34287"/>
    <lineage>
        <taxon>Eukaryota</taxon>
        <taxon>Viridiplantae</taxon>
        <taxon>Streptophyta</taxon>
        <taxon>Embryophyta</taxon>
        <taxon>Tracheophyta</taxon>
        <taxon>Spermatophyta</taxon>
        <taxon>Magnoliopsida</taxon>
        <taxon>eudicotyledons</taxon>
        <taxon>Gunneridae</taxon>
        <taxon>Pentapetalae</taxon>
        <taxon>rosids</taxon>
        <taxon>malvids</taxon>
        <taxon>Malvales</taxon>
        <taxon>Malvaceae</taxon>
        <taxon>Malvoideae</taxon>
        <taxon>Gossypium</taxon>
    </lineage>
</organism>
<dbReference type="AlphaFoldDB" id="A0A7J8SRZ2"/>
<dbReference type="Proteomes" id="UP000593561">
    <property type="component" value="Unassembled WGS sequence"/>
</dbReference>
<proteinExistence type="predicted"/>